<evidence type="ECO:0000259" key="6">
    <source>
        <dbReference type="PROSITE" id="PS51760"/>
    </source>
</evidence>
<dbReference type="GO" id="GO:0031176">
    <property type="term" value="F:endo-1,4-beta-xylanase activity"/>
    <property type="evidence" value="ECO:0007669"/>
    <property type="project" value="UniProtKB-EC"/>
</dbReference>
<dbReference type="Gene3D" id="2.60.120.260">
    <property type="entry name" value="Galactose-binding domain-like"/>
    <property type="match status" value="1"/>
</dbReference>
<evidence type="ECO:0000256" key="5">
    <source>
        <dbReference type="SAM" id="SignalP"/>
    </source>
</evidence>
<feature type="domain" description="GH10" evidence="6">
    <location>
        <begin position="232"/>
        <end position="529"/>
    </location>
</feature>
<dbReference type="Proteomes" id="UP000291124">
    <property type="component" value="Chromosome"/>
</dbReference>
<reference evidence="8" key="1">
    <citation type="submission" date="2019-03" db="EMBL/GenBank/DDBJ databases">
        <title>Flavobacterium sp.</title>
        <authorList>
            <person name="Kim H."/>
        </authorList>
    </citation>
    <scope>NUCLEOTIDE SEQUENCE [LARGE SCALE GENOMIC DNA]</scope>
    <source>
        <strain evidence="8">GS13</strain>
    </source>
</reference>
<sequence length="587" mass="66988">MKSKYLILIFLLSSSFSLLFAQEFPMGGENLILSEKLKNTKVDNEFGKIEMANAENTLALTATTIKQPKFVYNLSIRFPLQTRNIVPDQPLLLTFQARTLESSKETAEAKVAWIFRQAESSAPKDVIEKAVSLSSKWQTYYLPFKALKTSNATDILAMHFGFTPQKFEIKNIQLLLYPVGFDFAKLPKTKITYAGMASNSKWRIEAEKRIEAIRKGNFSLSVNFKGKPIKNASISIQQKKHYFRFGTAVSTVDINTNPKYLETVEKLFNTVVFENDLKAKAWSIVNKQPATIDAINTLKSDEILVKGHALLWPGFQYLPEVYFENKNNPDKIKQLIDSHFKSILSQTKGKISHWDVVNEAYTNKDISTIFGSNEILFEAFRKAKSFDPNAKRYINEYGILSGGGINITKQDWYFNFIKEIDSKTNGAIDGLGMQSHIGTDLTPPTTVIEVLNRFSTLNKEIAISEFSIDILDDDDLRAQYTRDFMITAFSIPAVKEYLFWGFYAPRHPKAALVDENYSLTKMGKAYRDLVFDTWNTKWEGKTNEKGEMVHRGFYGDYEYSVQYEGKEYKGTFALMPNDLTAIKINLK</sequence>
<dbReference type="OrthoDB" id="9809277at2"/>
<dbReference type="Pfam" id="PF00331">
    <property type="entry name" value="Glyco_hydro_10"/>
    <property type="match status" value="1"/>
</dbReference>
<dbReference type="PANTHER" id="PTHR31490:SF1">
    <property type="entry name" value="ENDO-1,4-BETA-XYLANASE 1"/>
    <property type="match status" value="1"/>
</dbReference>
<dbReference type="InterPro" id="IPR001000">
    <property type="entry name" value="GH10_dom"/>
</dbReference>
<dbReference type="SMART" id="SM00633">
    <property type="entry name" value="Glyco_10"/>
    <property type="match status" value="1"/>
</dbReference>
<keyword evidence="1 4" id="KW-0378">Hydrolase</keyword>
<comment type="catalytic activity">
    <reaction evidence="4">
        <text>Endohydrolysis of (1-&gt;4)-beta-D-xylosidic linkages in xylans.</text>
        <dbReference type="EC" id="3.2.1.8"/>
    </reaction>
</comment>
<name>A0A4V1AH64_9FLAO</name>
<gene>
    <name evidence="7" type="ORF">E1750_17190</name>
</gene>
<dbReference type="Gene3D" id="3.20.20.80">
    <property type="entry name" value="Glycosidases"/>
    <property type="match status" value="1"/>
</dbReference>
<dbReference type="PRINTS" id="PR00134">
    <property type="entry name" value="GLHYDRLASE10"/>
</dbReference>
<dbReference type="GO" id="GO:0000272">
    <property type="term" value="P:polysaccharide catabolic process"/>
    <property type="evidence" value="ECO:0007669"/>
    <property type="project" value="UniProtKB-KW"/>
</dbReference>
<comment type="similarity">
    <text evidence="4">Belongs to the glycosyl hydrolase 10 (cellulase F) family.</text>
</comment>
<feature type="chain" id="PRO_5020386217" description="Beta-xylanase" evidence="5">
    <location>
        <begin position="22"/>
        <end position="587"/>
    </location>
</feature>
<evidence type="ECO:0000313" key="7">
    <source>
        <dbReference type="EMBL" id="QBN20452.1"/>
    </source>
</evidence>
<dbReference type="RefSeq" id="WP_133277952.1">
    <property type="nucleotide sequence ID" value="NZ_CP037933.1"/>
</dbReference>
<dbReference type="PROSITE" id="PS51760">
    <property type="entry name" value="GH10_2"/>
    <property type="match status" value="1"/>
</dbReference>
<keyword evidence="2 4" id="KW-0119">Carbohydrate metabolism</keyword>
<keyword evidence="5" id="KW-0732">Signal</keyword>
<evidence type="ECO:0000256" key="4">
    <source>
        <dbReference type="RuleBase" id="RU361174"/>
    </source>
</evidence>
<organism evidence="7 8">
    <name type="scientific">Flavobacterium nackdongense</name>
    <dbReference type="NCBI Taxonomy" id="2547394"/>
    <lineage>
        <taxon>Bacteria</taxon>
        <taxon>Pseudomonadati</taxon>
        <taxon>Bacteroidota</taxon>
        <taxon>Flavobacteriia</taxon>
        <taxon>Flavobacteriales</taxon>
        <taxon>Flavobacteriaceae</taxon>
        <taxon>Flavobacterium</taxon>
    </lineage>
</organism>
<keyword evidence="3 4" id="KW-0624">Polysaccharide degradation</keyword>
<keyword evidence="4" id="KW-0326">Glycosidase</keyword>
<dbReference type="KEGG" id="fnk:E1750_17190"/>
<feature type="signal peptide" evidence="5">
    <location>
        <begin position="1"/>
        <end position="21"/>
    </location>
</feature>
<evidence type="ECO:0000256" key="1">
    <source>
        <dbReference type="ARBA" id="ARBA00022801"/>
    </source>
</evidence>
<protein>
    <recommendedName>
        <fullName evidence="4">Beta-xylanase</fullName>
        <ecNumber evidence="4">3.2.1.8</ecNumber>
    </recommendedName>
</protein>
<evidence type="ECO:0000256" key="3">
    <source>
        <dbReference type="ARBA" id="ARBA00023326"/>
    </source>
</evidence>
<evidence type="ECO:0000313" key="8">
    <source>
        <dbReference type="Proteomes" id="UP000291124"/>
    </source>
</evidence>
<dbReference type="InterPro" id="IPR044846">
    <property type="entry name" value="GH10"/>
</dbReference>
<accession>A0A4V1AH64</accession>
<dbReference type="EMBL" id="CP037933">
    <property type="protein sequence ID" value="QBN20452.1"/>
    <property type="molecule type" value="Genomic_DNA"/>
</dbReference>
<dbReference type="SUPFAM" id="SSF51445">
    <property type="entry name" value="(Trans)glycosidases"/>
    <property type="match status" value="1"/>
</dbReference>
<dbReference type="EC" id="3.2.1.8" evidence="4"/>
<keyword evidence="8" id="KW-1185">Reference proteome</keyword>
<dbReference type="PANTHER" id="PTHR31490">
    <property type="entry name" value="GLYCOSYL HYDROLASE"/>
    <property type="match status" value="1"/>
</dbReference>
<proteinExistence type="inferred from homology"/>
<dbReference type="InterPro" id="IPR017853">
    <property type="entry name" value="GH"/>
</dbReference>
<evidence type="ECO:0000256" key="2">
    <source>
        <dbReference type="ARBA" id="ARBA00023277"/>
    </source>
</evidence>
<dbReference type="AlphaFoldDB" id="A0A4V1AH64"/>